<proteinExistence type="predicted"/>
<dbReference type="PANTHER" id="PTHR39441:SF1">
    <property type="entry name" value="DUF2252 DOMAIN-CONTAINING PROTEIN"/>
    <property type="match status" value="1"/>
</dbReference>
<dbReference type="Proteomes" id="UP000676996">
    <property type="component" value="Unassembled WGS sequence"/>
</dbReference>
<comment type="caution">
    <text evidence="1">The sequence shown here is derived from an EMBL/GenBank/DDBJ whole genome shotgun (WGS) entry which is preliminary data.</text>
</comment>
<sequence>MIVEGRIPDIDRCAEFRDFAKALGRGDIVIPPTLLGKRERRLHVRQTLREDHQFRIHNRPEGAEAKFDKLAGSVFHFFRGTALLYYRDQAGTDGHLPQVFTMGDAHPENFGVMPSVDGTPIFGVNDFDEAWKAPFSWDIKRCATGFWIVAKENGFKKKHRRKIVHAFVDGYLRAMVDYLRDDREDDFQFRLDNSPPMIRDLLEGAMQSRRKFLSKLIDLDRCRFIPDDEVVPVSSRIDEFQEIIDKYRRENEIGGVSRPDDFFIVRDVAIKKDSGTASLGLDRYFVLLEGWGDGDDRCVVLEMKQTRRSSLYGLVPENDFEAREQIDAIVTAHDVHLVGGDPFYGRAEIEGRSFLVRERSPFKDDIDSDDLDPGEMATYAGICGHALAHTHARSEGEHNHDDPPERRIMGSIEPEAFCADIVAFAHDAAKRIYKDHELFKRDHALGVFRFYHDS</sequence>
<protein>
    <submittedName>
        <fullName evidence="1">DUF2252 family protein</fullName>
    </submittedName>
</protein>
<dbReference type="AlphaFoldDB" id="A0A8T4IBX3"/>
<accession>A0A8T4IBX3</accession>
<reference evidence="1" key="1">
    <citation type="submission" date="2021-04" db="EMBL/GenBank/DDBJ databases">
        <title>Ouciella asimina sp. nov., isolated from the surface seawater in the hydrothermal field of Okinawa Trough.</title>
        <authorList>
            <person name="Shuang W."/>
        </authorList>
    </citation>
    <scope>NUCLEOTIDE SEQUENCE</scope>
    <source>
        <strain evidence="1">LXI357</strain>
    </source>
</reference>
<gene>
    <name evidence="1" type="ORF">J7S20_06555</name>
</gene>
<dbReference type="Pfam" id="PF10009">
    <property type="entry name" value="DUF2252"/>
    <property type="match status" value="1"/>
</dbReference>
<dbReference type="RefSeq" id="WP_284053453.1">
    <property type="nucleotide sequence ID" value="NZ_JAGRQC010000002.1"/>
</dbReference>
<dbReference type="InterPro" id="IPR018721">
    <property type="entry name" value="DUF2252"/>
</dbReference>
<name>A0A8T4IBX3_9SPHN</name>
<dbReference type="InterPro" id="IPR011009">
    <property type="entry name" value="Kinase-like_dom_sf"/>
</dbReference>
<organism evidence="1 2">
    <name type="scientific">Stakelama marina</name>
    <dbReference type="NCBI Taxonomy" id="2826939"/>
    <lineage>
        <taxon>Bacteria</taxon>
        <taxon>Pseudomonadati</taxon>
        <taxon>Pseudomonadota</taxon>
        <taxon>Alphaproteobacteria</taxon>
        <taxon>Sphingomonadales</taxon>
        <taxon>Sphingomonadaceae</taxon>
        <taxon>Stakelama</taxon>
    </lineage>
</organism>
<evidence type="ECO:0000313" key="2">
    <source>
        <dbReference type="Proteomes" id="UP000676996"/>
    </source>
</evidence>
<dbReference type="EMBL" id="JAGRQC010000002">
    <property type="protein sequence ID" value="MBR0552157.1"/>
    <property type="molecule type" value="Genomic_DNA"/>
</dbReference>
<keyword evidence="2" id="KW-1185">Reference proteome</keyword>
<evidence type="ECO:0000313" key="1">
    <source>
        <dbReference type="EMBL" id="MBR0552157.1"/>
    </source>
</evidence>
<dbReference type="PANTHER" id="PTHR39441">
    <property type="entry name" value="DUF2252 DOMAIN-CONTAINING PROTEIN"/>
    <property type="match status" value="1"/>
</dbReference>
<dbReference type="SUPFAM" id="SSF56112">
    <property type="entry name" value="Protein kinase-like (PK-like)"/>
    <property type="match status" value="1"/>
</dbReference>